<protein>
    <submittedName>
        <fullName evidence="1">Uncharacterized protein</fullName>
    </submittedName>
</protein>
<proteinExistence type="predicted"/>
<dbReference type="AlphaFoldDB" id="A0AAW2VYH0"/>
<accession>A0AAW2VYH0</accession>
<name>A0AAW2VYH0_9LAMI</name>
<gene>
    <name evidence="1" type="ORF">Slati_2732900</name>
</gene>
<evidence type="ECO:0000313" key="1">
    <source>
        <dbReference type="EMBL" id="KAL0433986.1"/>
    </source>
</evidence>
<dbReference type="EMBL" id="JACGWN010000009">
    <property type="protein sequence ID" value="KAL0433986.1"/>
    <property type="molecule type" value="Genomic_DNA"/>
</dbReference>
<sequence length="172" mass="19439">MLRARYFVQGSFFEVTVRVQPSYAWHSLLCTRALLEVGLYWFIGSESSVPVVVDSWIPRKVSFWPVVQPRLLQHDQRVSSLSRLEGSWLEEEVQEVFAVIDAKWIVRIPVRNGGSHFLGWHFNPQGRFSVKTANQVACSSRESFVSSSGDSGWVSSEHSNGTEGAAFCVEML</sequence>
<comment type="caution">
    <text evidence="1">The sequence shown here is derived from an EMBL/GenBank/DDBJ whole genome shotgun (WGS) entry which is preliminary data.</text>
</comment>
<organism evidence="1">
    <name type="scientific">Sesamum latifolium</name>
    <dbReference type="NCBI Taxonomy" id="2727402"/>
    <lineage>
        <taxon>Eukaryota</taxon>
        <taxon>Viridiplantae</taxon>
        <taxon>Streptophyta</taxon>
        <taxon>Embryophyta</taxon>
        <taxon>Tracheophyta</taxon>
        <taxon>Spermatophyta</taxon>
        <taxon>Magnoliopsida</taxon>
        <taxon>eudicotyledons</taxon>
        <taxon>Gunneridae</taxon>
        <taxon>Pentapetalae</taxon>
        <taxon>asterids</taxon>
        <taxon>lamiids</taxon>
        <taxon>Lamiales</taxon>
        <taxon>Pedaliaceae</taxon>
        <taxon>Sesamum</taxon>
    </lineage>
</organism>
<reference evidence="1" key="1">
    <citation type="submission" date="2020-06" db="EMBL/GenBank/DDBJ databases">
        <authorList>
            <person name="Li T."/>
            <person name="Hu X."/>
            <person name="Zhang T."/>
            <person name="Song X."/>
            <person name="Zhang H."/>
            <person name="Dai N."/>
            <person name="Sheng W."/>
            <person name="Hou X."/>
            <person name="Wei L."/>
        </authorList>
    </citation>
    <scope>NUCLEOTIDE SEQUENCE</scope>
    <source>
        <strain evidence="1">KEN1</strain>
        <tissue evidence="1">Leaf</tissue>
    </source>
</reference>
<reference evidence="1" key="2">
    <citation type="journal article" date="2024" name="Plant">
        <title>Genomic evolution and insights into agronomic trait innovations of Sesamum species.</title>
        <authorList>
            <person name="Miao H."/>
            <person name="Wang L."/>
            <person name="Qu L."/>
            <person name="Liu H."/>
            <person name="Sun Y."/>
            <person name="Le M."/>
            <person name="Wang Q."/>
            <person name="Wei S."/>
            <person name="Zheng Y."/>
            <person name="Lin W."/>
            <person name="Duan Y."/>
            <person name="Cao H."/>
            <person name="Xiong S."/>
            <person name="Wang X."/>
            <person name="Wei L."/>
            <person name="Li C."/>
            <person name="Ma Q."/>
            <person name="Ju M."/>
            <person name="Zhao R."/>
            <person name="Li G."/>
            <person name="Mu C."/>
            <person name="Tian Q."/>
            <person name="Mei H."/>
            <person name="Zhang T."/>
            <person name="Gao T."/>
            <person name="Zhang H."/>
        </authorList>
    </citation>
    <scope>NUCLEOTIDE SEQUENCE</scope>
    <source>
        <strain evidence="1">KEN1</strain>
    </source>
</reference>